<organism evidence="3 4">
    <name type="scientific">Novosphingobium fluoreni</name>
    <dbReference type="NCBI Taxonomy" id="1391222"/>
    <lineage>
        <taxon>Bacteria</taxon>
        <taxon>Pseudomonadati</taxon>
        <taxon>Pseudomonadota</taxon>
        <taxon>Alphaproteobacteria</taxon>
        <taxon>Sphingomonadales</taxon>
        <taxon>Sphingomonadaceae</taxon>
        <taxon>Novosphingobium</taxon>
    </lineage>
</organism>
<feature type="compositionally biased region" description="Polar residues" evidence="1">
    <location>
        <begin position="264"/>
        <end position="276"/>
    </location>
</feature>
<dbReference type="Pfam" id="PF03009">
    <property type="entry name" value="GDPD"/>
    <property type="match status" value="1"/>
</dbReference>
<dbReference type="PROSITE" id="PS51704">
    <property type="entry name" value="GP_PDE"/>
    <property type="match status" value="1"/>
</dbReference>
<dbReference type="Gene3D" id="3.20.20.190">
    <property type="entry name" value="Phosphatidylinositol (PI) phosphodiesterase"/>
    <property type="match status" value="1"/>
</dbReference>
<evidence type="ECO:0000313" key="3">
    <source>
        <dbReference type="EMBL" id="MBB3938507.1"/>
    </source>
</evidence>
<proteinExistence type="predicted"/>
<dbReference type="RefSeq" id="WP_183615453.1">
    <property type="nucleotide sequence ID" value="NZ_JACIDY010000001.1"/>
</dbReference>
<dbReference type="InterPro" id="IPR030395">
    <property type="entry name" value="GP_PDE_dom"/>
</dbReference>
<evidence type="ECO:0000259" key="2">
    <source>
        <dbReference type="PROSITE" id="PS51704"/>
    </source>
</evidence>
<dbReference type="GO" id="GO:0006629">
    <property type="term" value="P:lipid metabolic process"/>
    <property type="evidence" value="ECO:0007669"/>
    <property type="project" value="InterPro"/>
</dbReference>
<reference evidence="3 4" key="1">
    <citation type="submission" date="2020-08" db="EMBL/GenBank/DDBJ databases">
        <title>Genomic Encyclopedia of Type Strains, Phase IV (KMG-IV): sequencing the most valuable type-strain genomes for metagenomic binning, comparative biology and taxonomic classification.</title>
        <authorList>
            <person name="Goeker M."/>
        </authorList>
    </citation>
    <scope>NUCLEOTIDE SEQUENCE [LARGE SCALE GENOMIC DNA]</scope>
    <source>
        <strain evidence="3 4">DSM 27568</strain>
    </source>
</reference>
<dbReference type="Proteomes" id="UP000561459">
    <property type="component" value="Unassembled WGS sequence"/>
</dbReference>
<evidence type="ECO:0000256" key="1">
    <source>
        <dbReference type="SAM" id="MobiDB-lite"/>
    </source>
</evidence>
<gene>
    <name evidence="3" type="ORF">GGR39_000136</name>
</gene>
<dbReference type="SUPFAM" id="SSF51695">
    <property type="entry name" value="PLC-like phosphodiesterases"/>
    <property type="match status" value="1"/>
</dbReference>
<feature type="domain" description="GP-PDE" evidence="2">
    <location>
        <begin position="32"/>
        <end position="273"/>
    </location>
</feature>
<dbReference type="PANTHER" id="PTHR46211">
    <property type="entry name" value="GLYCEROPHOSPHORYL DIESTER PHOSPHODIESTERASE"/>
    <property type="match status" value="1"/>
</dbReference>
<dbReference type="GO" id="GO:0008081">
    <property type="term" value="F:phosphoric diester hydrolase activity"/>
    <property type="evidence" value="ECO:0007669"/>
    <property type="project" value="InterPro"/>
</dbReference>
<dbReference type="InterPro" id="IPR017946">
    <property type="entry name" value="PLC-like_Pdiesterase_TIM-brl"/>
</dbReference>
<comment type="caution">
    <text evidence="3">The sequence shown here is derived from an EMBL/GenBank/DDBJ whole genome shotgun (WGS) entry which is preliminary data.</text>
</comment>
<dbReference type="PANTHER" id="PTHR46211:SF1">
    <property type="entry name" value="GLYCEROPHOSPHODIESTER PHOSPHODIESTERASE, CYTOPLASMIC"/>
    <property type="match status" value="1"/>
</dbReference>
<dbReference type="EMBL" id="JACIDY010000001">
    <property type="protein sequence ID" value="MBB3938507.1"/>
    <property type="molecule type" value="Genomic_DNA"/>
</dbReference>
<feature type="region of interest" description="Disordered" evidence="1">
    <location>
        <begin position="259"/>
        <end position="282"/>
    </location>
</feature>
<keyword evidence="4" id="KW-1185">Reference proteome</keyword>
<name>A0A7W6FXV2_9SPHN</name>
<evidence type="ECO:0000313" key="4">
    <source>
        <dbReference type="Proteomes" id="UP000561459"/>
    </source>
</evidence>
<protein>
    <submittedName>
        <fullName evidence="3">Glycerophosphoryl diester phosphodiesterase</fullName>
    </submittedName>
</protein>
<sequence length="282" mass="31166">MRLSLSGLFDFLTLDRWRAPPPDPRKVEWVGAQDYAHRGLHGPGVPENSLAAFRAAVEAGLGIELDVQRSGDGQAVVFHDSTLERLTGTEGEIGRYSAEQLGRIALEGSAETIPTLRQVLAVIGGRVPVLIEIKTQRRDRVAALCLAVRRVLEGYVGHHAVISFDPRVSRWYCRHSSHTVRALTISEGEDRALAGMIRRRLALWHARPDFLTYDIRDLPSRFATRQRARGLPIVTWTVSSAMHRERALLHADADIIEGEGIEADQSQPAQSLTDSSHPGDPA</sequence>
<accession>A0A7W6FXV2</accession>
<dbReference type="AlphaFoldDB" id="A0A7W6FXV2"/>